<protein>
    <recommendedName>
        <fullName evidence="1">FHA domain-containing protein</fullName>
    </recommendedName>
</protein>
<dbReference type="SUPFAM" id="SSF49879">
    <property type="entry name" value="SMAD/FHA domain"/>
    <property type="match status" value="1"/>
</dbReference>
<dbReference type="STRING" id="93625.A0A409XKV0"/>
<proteinExistence type="predicted"/>
<keyword evidence="3" id="KW-1185">Reference proteome</keyword>
<dbReference type="OrthoDB" id="687730at2759"/>
<dbReference type="InterPro" id="IPR000253">
    <property type="entry name" value="FHA_dom"/>
</dbReference>
<accession>A0A409XKV0</accession>
<dbReference type="EMBL" id="NHYD01001371">
    <property type="protein sequence ID" value="PPQ91336.1"/>
    <property type="molecule type" value="Genomic_DNA"/>
</dbReference>
<dbReference type="PANTHER" id="PTHR15715">
    <property type="entry name" value="CENTROSOMAL PROTEIN OF 170 KDA"/>
    <property type="match status" value="1"/>
</dbReference>
<dbReference type="Pfam" id="PF00498">
    <property type="entry name" value="FHA"/>
    <property type="match status" value="1"/>
</dbReference>
<dbReference type="AlphaFoldDB" id="A0A409XKV0"/>
<feature type="non-terminal residue" evidence="2">
    <location>
        <position position="1"/>
    </location>
</feature>
<dbReference type="SMART" id="SM00240">
    <property type="entry name" value="FHA"/>
    <property type="match status" value="1"/>
</dbReference>
<evidence type="ECO:0000313" key="3">
    <source>
        <dbReference type="Proteomes" id="UP000283269"/>
    </source>
</evidence>
<dbReference type="PROSITE" id="PS50006">
    <property type="entry name" value="FHA_DOMAIN"/>
    <property type="match status" value="1"/>
</dbReference>
<feature type="domain" description="FHA" evidence="1">
    <location>
        <begin position="61"/>
        <end position="117"/>
    </location>
</feature>
<dbReference type="GO" id="GO:0005737">
    <property type="term" value="C:cytoplasm"/>
    <property type="evidence" value="ECO:0007669"/>
    <property type="project" value="TreeGrafter"/>
</dbReference>
<sequence>HLGPLESFRYDHPRLFGGDGNTITHIPPHALRPKRHLPALYLYPLNDTWALKHIAPTNLHSKIGRQTSLKTAPGKRNRFYDRKVLSRQHGEVWEEGGKIYITDVKSSNGAFIYGERLNSKGHELDPFELKSDDIIEFGVDTFGEDKKTIIHHKVAARVACMFTKQDAQVAAWAKQH</sequence>
<gene>
    <name evidence="2" type="ORF">CVT25_003718</name>
</gene>
<organism evidence="2 3">
    <name type="scientific">Psilocybe cyanescens</name>
    <dbReference type="NCBI Taxonomy" id="93625"/>
    <lineage>
        <taxon>Eukaryota</taxon>
        <taxon>Fungi</taxon>
        <taxon>Dikarya</taxon>
        <taxon>Basidiomycota</taxon>
        <taxon>Agaricomycotina</taxon>
        <taxon>Agaricomycetes</taxon>
        <taxon>Agaricomycetidae</taxon>
        <taxon>Agaricales</taxon>
        <taxon>Agaricineae</taxon>
        <taxon>Strophariaceae</taxon>
        <taxon>Psilocybe</taxon>
    </lineage>
</organism>
<dbReference type="PANTHER" id="PTHR15715:SF37">
    <property type="entry name" value="LD47843P"/>
    <property type="match status" value="1"/>
</dbReference>
<dbReference type="InParanoid" id="A0A409XKV0"/>
<dbReference type="Proteomes" id="UP000283269">
    <property type="component" value="Unassembled WGS sequence"/>
</dbReference>
<name>A0A409XKV0_PSICY</name>
<dbReference type="InterPro" id="IPR051176">
    <property type="entry name" value="Cent_Immune-Sig_Mod"/>
</dbReference>
<comment type="caution">
    <text evidence="2">The sequence shown here is derived from an EMBL/GenBank/DDBJ whole genome shotgun (WGS) entry which is preliminary data.</text>
</comment>
<dbReference type="InterPro" id="IPR008984">
    <property type="entry name" value="SMAD_FHA_dom_sf"/>
</dbReference>
<evidence type="ECO:0000313" key="2">
    <source>
        <dbReference type="EMBL" id="PPQ91336.1"/>
    </source>
</evidence>
<dbReference type="Gene3D" id="2.60.200.20">
    <property type="match status" value="1"/>
</dbReference>
<reference evidence="2 3" key="1">
    <citation type="journal article" date="2018" name="Evol. Lett.">
        <title>Horizontal gene cluster transfer increased hallucinogenic mushroom diversity.</title>
        <authorList>
            <person name="Reynolds H.T."/>
            <person name="Vijayakumar V."/>
            <person name="Gluck-Thaler E."/>
            <person name="Korotkin H.B."/>
            <person name="Matheny P.B."/>
            <person name="Slot J.C."/>
        </authorList>
    </citation>
    <scope>NUCLEOTIDE SEQUENCE [LARGE SCALE GENOMIC DNA]</scope>
    <source>
        <strain evidence="2 3">2631</strain>
    </source>
</reference>
<evidence type="ECO:0000259" key="1">
    <source>
        <dbReference type="PROSITE" id="PS50006"/>
    </source>
</evidence>